<keyword evidence="2" id="KW-0813">Transport</keyword>
<keyword evidence="5 10" id="KW-0812">Transmembrane</keyword>
<keyword evidence="3" id="KW-1003">Cell membrane</keyword>
<evidence type="ECO:0000256" key="6">
    <source>
        <dbReference type="ARBA" id="ARBA00022989"/>
    </source>
</evidence>
<evidence type="ECO:0000256" key="1">
    <source>
        <dbReference type="ARBA" id="ARBA00004651"/>
    </source>
</evidence>
<feature type="region of interest" description="Disordered" evidence="9">
    <location>
        <begin position="1"/>
        <end position="21"/>
    </location>
</feature>
<feature type="transmembrane region" description="Helical" evidence="10">
    <location>
        <begin position="33"/>
        <end position="56"/>
    </location>
</feature>
<name>A0ABR9JHC7_9MICC</name>
<dbReference type="Pfam" id="PF02653">
    <property type="entry name" value="BPD_transp_2"/>
    <property type="match status" value="1"/>
</dbReference>
<dbReference type="PANTHER" id="PTHR32196">
    <property type="entry name" value="ABC TRANSPORTER PERMEASE PROTEIN YPHD-RELATED-RELATED"/>
    <property type="match status" value="1"/>
</dbReference>
<dbReference type="CDD" id="cd06579">
    <property type="entry name" value="TM_PBP1_transp_AraH_like"/>
    <property type="match status" value="1"/>
</dbReference>
<keyword evidence="12" id="KW-1185">Reference proteome</keyword>
<protein>
    <recommendedName>
        <fullName evidence="8">Autoinducer 2 import system permease protein LsrD</fullName>
    </recommendedName>
</protein>
<feature type="compositionally biased region" description="Polar residues" evidence="9">
    <location>
        <begin position="374"/>
        <end position="393"/>
    </location>
</feature>
<accession>A0ABR9JHC7</accession>
<evidence type="ECO:0000256" key="3">
    <source>
        <dbReference type="ARBA" id="ARBA00022475"/>
    </source>
</evidence>
<evidence type="ECO:0000256" key="10">
    <source>
        <dbReference type="SAM" id="Phobius"/>
    </source>
</evidence>
<keyword evidence="4" id="KW-0997">Cell inner membrane</keyword>
<feature type="transmembrane region" description="Helical" evidence="10">
    <location>
        <begin position="299"/>
        <end position="316"/>
    </location>
</feature>
<keyword evidence="6 10" id="KW-1133">Transmembrane helix</keyword>
<dbReference type="EMBL" id="JADBED010000001">
    <property type="protein sequence ID" value="MBE1525304.1"/>
    <property type="molecule type" value="Genomic_DNA"/>
</dbReference>
<comment type="subcellular location">
    <subcellularLocation>
        <location evidence="1">Cell membrane</location>
        <topology evidence="1">Multi-pass membrane protein</topology>
    </subcellularLocation>
</comment>
<feature type="transmembrane region" description="Helical" evidence="10">
    <location>
        <begin position="243"/>
        <end position="262"/>
    </location>
</feature>
<feature type="transmembrane region" description="Helical" evidence="10">
    <location>
        <begin position="194"/>
        <end position="214"/>
    </location>
</feature>
<evidence type="ECO:0000256" key="4">
    <source>
        <dbReference type="ARBA" id="ARBA00022519"/>
    </source>
</evidence>
<reference evidence="11 12" key="1">
    <citation type="submission" date="2020-10" db="EMBL/GenBank/DDBJ databases">
        <title>Sequencing the genomes of 1000 actinobacteria strains.</title>
        <authorList>
            <person name="Klenk H.-P."/>
        </authorList>
    </citation>
    <scope>NUCLEOTIDE SEQUENCE [LARGE SCALE GENOMIC DNA]</scope>
    <source>
        <strain evidence="11 12">DSM 15666</strain>
    </source>
</reference>
<dbReference type="InterPro" id="IPR001851">
    <property type="entry name" value="ABC_transp_permease"/>
</dbReference>
<feature type="transmembrane region" description="Helical" evidence="10">
    <location>
        <begin position="68"/>
        <end position="90"/>
    </location>
</feature>
<sequence>MTAATRAETGASTGAPERRRGDGRTYAAYHRPWWFRTFISAEFLIIALLVVVWIIATTSVDNFSGPLTVRYLLMDIAPLMMIALPMTLVIITGQIDLSVASTMGLSTVVVGILHVQVGLSIPVAGLLAILVGVLCGVFNGFLVAYVKLPSLAVTIGTLALYRGIAVGLLGTTALTDFDQEWSDLATSSIGESRIPAIMIPVVILIVIFAVLLHFTPFGRGLYDIGHNDQAARFSGVNVARSQMTTFILTGAVSAAAGIFYTLRFGNSRGDNATGLELEVIAAVLLGGVLIFGGRGAIHGVLAGALLIGVLSSALRLEGVTVNVINIIIGLLLVISVLAPTLVAGVQRLTSRRGGSGPGPERSSPASAPPEPSDPATQQEPTQHDSAPNQSTHQESARADSASKPTVTP</sequence>
<evidence type="ECO:0000313" key="11">
    <source>
        <dbReference type="EMBL" id="MBE1525304.1"/>
    </source>
</evidence>
<feature type="transmembrane region" description="Helical" evidence="10">
    <location>
        <begin position="322"/>
        <end position="345"/>
    </location>
</feature>
<evidence type="ECO:0000256" key="9">
    <source>
        <dbReference type="SAM" id="MobiDB-lite"/>
    </source>
</evidence>
<evidence type="ECO:0000256" key="8">
    <source>
        <dbReference type="ARBA" id="ARBA00039381"/>
    </source>
</evidence>
<evidence type="ECO:0000256" key="2">
    <source>
        <dbReference type="ARBA" id="ARBA00022448"/>
    </source>
</evidence>
<feature type="region of interest" description="Disordered" evidence="9">
    <location>
        <begin position="349"/>
        <end position="408"/>
    </location>
</feature>
<feature type="transmembrane region" description="Helical" evidence="10">
    <location>
        <begin position="274"/>
        <end position="292"/>
    </location>
</feature>
<dbReference type="PANTHER" id="PTHR32196:SF71">
    <property type="entry name" value="AUTOINDUCER 2 IMPORT SYSTEM PERMEASE PROTEIN LSRD"/>
    <property type="match status" value="1"/>
</dbReference>
<evidence type="ECO:0000313" key="12">
    <source>
        <dbReference type="Proteomes" id="UP000643525"/>
    </source>
</evidence>
<feature type="transmembrane region" description="Helical" evidence="10">
    <location>
        <begin position="151"/>
        <end position="174"/>
    </location>
</feature>
<dbReference type="RefSeq" id="WP_192596186.1">
    <property type="nucleotide sequence ID" value="NZ_BAAALJ010000013.1"/>
</dbReference>
<evidence type="ECO:0000256" key="5">
    <source>
        <dbReference type="ARBA" id="ARBA00022692"/>
    </source>
</evidence>
<gene>
    <name evidence="11" type="ORF">H4W27_002422</name>
</gene>
<proteinExistence type="predicted"/>
<evidence type="ECO:0000256" key="7">
    <source>
        <dbReference type="ARBA" id="ARBA00023136"/>
    </source>
</evidence>
<organism evidence="11 12">
    <name type="scientific">Nesterenkonia lutea</name>
    <dbReference type="NCBI Taxonomy" id="272919"/>
    <lineage>
        <taxon>Bacteria</taxon>
        <taxon>Bacillati</taxon>
        <taxon>Actinomycetota</taxon>
        <taxon>Actinomycetes</taxon>
        <taxon>Micrococcales</taxon>
        <taxon>Micrococcaceae</taxon>
        <taxon>Nesterenkonia</taxon>
    </lineage>
</organism>
<feature type="transmembrane region" description="Helical" evidence="10">
    <location>
        <begin position="123"/>
        <end position="144"/>
    </location>
</feature>
<dbReference type="Proteomes" id="UP000643525">
    <property type="component" value="Unassembled WGS sequence"/>
</dbReference>
<feature type="transmembrane region" description="Helical" evidence="10">
    <location>
        <begin position="97"/>
        <end position="117"/>
    </location>
</feature>
<comment type="caution">
    <text evidence="11">The sequence shown here is derived from an EMBL/GenBank/DDBJ whole genome shotgun (WGS) entry which is preliminary data.</text>
</comment>
<keyword evidence="7 10" id="KW-0472">Membrane</keyword>